<dbReference type="EMBL" id="VXIV02000385">
    <property type="protein sequence ID" value="KAF6038652.1"/>
    <property type="molecule type" value="Genomic_DNA"/>
</dbReference>
<proteinExistence type="predicted"/>
<protein>
    <submittedName>
        <fullName evidence="1">Uncharacterized protein</fullName>
    </submittedName>
</protein>
<keyword evidence="2" id="KW-1185">Reference proteome</keyword>
<evidence type="ECO:0000313" key="1">
    <source>
        <dbReference type="EMBL" id="KAF6038652.1"/>
    </source>
</evidence>
<reference evidence="1" key="1">
    <citation type="submission" date="2020-06" db="EMBL/GenBank/DDBJ databases">
        <title>Draft genome of Bugula neritina, a colonial animal packing powerful symbionts and potential medicines.</title>
        <authorList>
            <person name="Rayko M."/>
        </authorList>
    </citation>
    <scope>NUCLEOTIDE SEQUENCE [LARGE SCALE GENOMIC DNA]</scope>
    <source>
        <strain evidence="1">Kwan_BN1</strain>
    </source>
</reference>
<evidence type="ECO:0000313" key="2">
    <source>
        <dbReference type="Proteomes" id="UP000593567"/>
    </source>
</evidence>
<name>A0A7J7KIW2_BUGNE</name>
<sequence length="80" mass="9420">MSYKQVEMTVVMNFVVTMKLKVKVKIRSKAILIVPVKLLLRLRFLLCLLLKIKTTKPVIKKMHLLKLIALILRSFHSWMT</sequence>
<accession>A0A7J7KIW2</accession>
<gene>
    <name evidence="1" type="ORF">EB796_003040</name>
</gene>
<comment type="caution">
    <text evidence="1">The sequence shown here is derived from an EMBL/GenBank/DDBJ whole genome shotgun (WGS) entry which is preliminary data.</text>
</comment>
<dbReference type="AlphaFoldDB" id="A0A7J7KIW2"/>
<dbReference type="Proteomes" id="UP000593567">
    <property type="component" value="Unassembled WGS sequence"/>
</dbReference>
<organism evidence="1 2">
    <name type="scientific">Bugula neritina</name>
    <name type="common">Brown bryozoan</name>
    <name type="synonym">Sertularia neritina</name>
    <dbReference type="NCBI Taxonomy" id="10212"/>
    <lineage>
        <taxon>Eukaryota</taxon>
        <taxon>Metazoa</taxon>
        <taxon>Spiralia</taxon>
        <taxon>Lophotrochozoa</taxon>
        <taxon>Bryozoa</taxon>
        <taxon>Gymnolaemata</taxon>
        <taxon>Cheilostomatida</taxon>
        <taxon>Flustrina</taxon>
        <taxon>Buguloidea</taxon>
        <taxon>Bugulidae</taxon>
        <taxon>Bugula</taxon>
    </lineage>
</organism>